<evidence type="ECO:0000313" key="3">
    <source>
        <dbReference type="Proteomes" id="UP000784294"/>
    </source>
</evidence>
<dbReference type="AlphaFoldDB" id="A0A448WZ54"/>
<organism evidence="2 3">
    <name type="scientific">Protopolystoma xenopodis</name>
    <dbReference type="NCBI Taxonomy" id="117903"/>
    <lineage>
        <taxon>Eukaryota</taxon>
        <taxon>Metazoa</taxon>
        <taxon>Spiralia</taxon>
        <taxon>Lophotrochozoa</taxon>
        <taxon>Platyhelminthes</taxon>
        <taxon>Monogenea</taxon>
        <taxon>Polyopisthocotylea</taxon>
        <taxon>Polystomatidea</taxon>
        <taxon>Polystomatidae</taxon>
        <taxon>Protopolystoma</taxon>
    </lineage>
</organism>
<evidence type="ECO:0000313" key="2">
    <source>
        <dbReference type="EMBL" id="VEL23919.1"/>
    </source>
</evidence>
<dbReference type="OrthoDB" id="5987909at2759"/>
<keyword evidence="3" id="KW-1185">Reference proteome</keyword>
<dbReference type="Proteomes" id="UP000784294">
    <property type="component" value="Unassembled WGS sequence"/>
</dbReference>
<feature type="transmembrane region" description="Helical" evidence="1">
    <location>
        <begin position="6"/>
        <end position="28"/>
    </location>
</feature>
<evidence type="ECO:0000256" key="1">
    <source>
        <dbReference type="SAM" id="Phobius"/>
    </source>
</evidence>
<reference evidence="2" key="1">
    <citation type="submission" date="2018-11" db="EMBL/GenBank/DDBJ databases">
        <authorList>
            <consortium name="Pathogen Informatics"/>
        </authorList>
    </citation>
    <scope>NUCLEOTIDE SEQUENCE</scope>
</reference>
<keyword evidence="1" id="KW-0472">Membrane</keyword>
<protein>
    <submittedName>
        <fullName evidence="2">Uncharacterized protein</fullName>
    </submittedName>
</protein>
<dbReference type="EMBL" id="CAAALY010064813">
    <property type="protein sequence ID" value="VEL23919.1"/>
    <property type="molecule type" value="Genomic_DNA"/>
</dbReference>
<accession>A0A448WZ54</accession>
<proteinExistence type="predicted"/>
<gene>
    <name evidence="2" type="ORF">PXEA_LOCUS17359</name>
</gene>
<comment type="caution">
    <text evidence="2">The sequence shown here is derived from an EMBL/GenBank/DDBJ whole genome shotgun (WGS) entry which is preliminary data.</text>
</comment>
<name>A0A448WZ54_9PLAT</name>
<keyword evidence="1" id="KW-1133">Transmembrane helix</keyword>
<keyword evidence="1" id="KW-0812">Transmembrane</keyword>
<sequence>MTWIALTVFIMPTIFIASCHSLMVMAIWQASRLQTELNARSKHQTSGHVRISQEVSGGGLALSQEDACQTEIYYRKGESTAEHSVGDKSNDGTAVSYIAVDSSSSPSHVDSRAVCIMNLSGHNRCKDKVVNDKDYSGADRQKAYNVVDGVQTNNASGKGAIIRHLLESKGEKLGQAGSCIPRARVKTVKMTCVIVSGK</sequence>